<reference evidence="1" key="1">
    <citation type="submission" date="2023-10" db="EMBL/GenBank/DDBJ databases">
        <authorList>
            <person name="Chen Y."/>
            <person name="Shah S."/>
            <person name="Dougan E. K."/>
            <person name="Thang M."/>
            <person name="Chan C."/>
        </authorList>
    </citation>
    <scope>NUCLEOTIDE SEQUENCE [LARGE SCALE GENOMIC DNA]</scope>
</reference>
<dbReference type="Proteomes" id="UP001189429">
    <property type="component" value="Unassembled WGS sequence"/>
</dbReference>
<accession>A0ABN9TQF6</accession>
<keyword evidence="2" id="KW-1185">Reference proteome</keyword>
<sequence length="224" mass="24913">MVKAEAAIYTRPGGGVFRGTLPDPGLSSAVPAPALDDAVDELAALQLMVTSQDLPFGWEFDGTDAKLSDIFADISTRNMTPHERAAFTQGKRKELTEFFGNDVWEFHKPTGEEDPRRMLKAKWVLKWTKSDDGTPRAKVSKDAAELMGIEPNTLMKLIRPMHGQVGAPRRWWLRAVDDLKASGLKQHPLDHCAFRSFDEGGNNDGFTLLYVDDMLGVFIVELSH</sequence>
<organism evidence="1 2">
    <name type="scientific">Prorocentrum cordatum</name>
    <dbReference type="NCBI Taxonomy" id="2364126"/>
    <lineage>
        <taxon>Eukaryota</taxon>
        <taxon>Sar</taxon>
        <taxon>Alveolata</taxon>
        <taxon>Dinophyceae</taxon>
        <taxon>Prorocentrales</taxon>
        <taxon>Prorocentraceae</taxon>
        <taxon>Prorocentrum</taxon>
    </lineage>
</organism>
<name>A0ABN9TQF6_9DINO</name>
<evidence type="ECO:0000313" key="1">
    <source>
        <dbReference type="EMBL" id="CAK0848365.1"/>
    </source>
</evidence>
<proteinExistence type="predicted"/>
<dbReference type="EMBL" id="CAUYUJ010014972">
    <property type="protein sequence ID" value="CAK0848365.1"/>
    <property type="molecule type" value="Genomic_DNA"/>
</dbReference>
<evidence type="ECO:0000313" key="2">
    <source>
        <dbReference type="Proteomes" id="UP001189429"/>
    </source>
</evidence>
<gene>
    <name evidence="1" type="ORF">PCOR1329_LOCUS41313</name>
</gene>
<comment type="caution">
    <text evidence="1">The sequence shown here is derived from an EMBL/GenBank/DDBJ whole genome shotgun (WGS) entry which is preliminary data.</text>
</comment>
<protein>
    <submittedName>
        <fullName evidence="1">Uncharacterized protein</fullName>
    </submittedName>
</protein>